<evidence type="ECO:0000313" key="3">
    <source>
        <dbReference type="Proteomes" id="UP000024635"/>
    </source>
</evidence>
<gene>
    <name evidence="2" type="primary">Acey_s0047.g1500</name>
    <name evidence="2" type="ORF">Y032_0047g1500</name>
</gene>
<organism evidence="2 3">
    <name type="scientific">Ancylostoma ceylanicum</name>
    <dbReference type="NCBI Taxonomy" id="53326"/>
    <lineage>
        <taxon>Eukaryota</taxon>
        <taxon>Metazoa</taxon>
        <taxon>Ecdysozoa</taxon>
        <taxon>Nematoda</taxon>
        <taxon>Chromadorea</taxon>
        <taxon>Rhabditida</taxon>
        <taxon>Rhabditina</taxon>
        <taxon>Rhabditomorpha</taxon>
        <taxon>Strongyloidea</taxon>
        <taxon>Ancylostomatidae</taxon>
        <taxon>Ancylostomatinae</taxon>
        <taxon>Ancylostoma</taxon>
    </lineage>
</organism>
<protein>
    <recommendedName>
        <fullName evidence="4">MULE transposase domain-containing protein</fullName>
    </recommendedName>
</protein>
<feature type="compositionally biased region" description="Basic and acidic residues" evidence="1">
    <location>
        <begin position="59"/>
        <end position="74"/>
    </location>
</feature>
<dbReference type="Proteomes" id="UP000024635">
    <property type="component" value="Unassembled WGS sequence"/>
</dbReference>
<reference evidence="3" key="1">
    <citation type="journal article" date="2015" name="Nat. Genet.">
        <title>The genome and transcriptome of the zoonotic hookworm Ancylostoma ceylanicum identify infection-specific gene families.</title>
        <authorList>
            <person name="Schwarz E.M."/>
            <person name="Hu Y."/>
            <person name="Antoshechkin I."/>
            <person name="Miller M.M."/>
            <person name="Sternberg P.W."/>
            <person name="Aroian R.V."/>
        </authorList>
    </citation>
    <scope>NUCLEOTIDE SEQUENCE</scope>
    <source>
        <strain evidence="3">HY135</strain>
    </source>
</reference>
<name>A0A016UAY8_9BILA</name>
<proteinExistence type="predicted"/>
<sequence length="106" mass="12065">MKVFPHGTVQGCAFHLAQAWNRRRDKLGMRRFFKSAIGVPESLEVERTSGRQISPKPTTDTKQETTTDKKRQGEEPNSYFESAEYEGDHPTLTKLILVLRDLDGEA</sequence>
<dbReference type="EMBL" id="JARK01001383">
    <property type="protein sequence ID" value="EYC12474.1"/>
    <property type="molecule type" value="Genomic_DNA"/>
</dbReference>
<comment type="caution">
    <text evidence="2">The sequence shown here is derived from an EMBL/GenBank/DDBJ whole genome shotgun (WGS) entry which is preliminary data.</text>
</comment>
<feature type="region of interest" description="Disordered" evidence="1">
    <location>
        <begin position="43"/>
        <end position="86"/>
    </location>
</feature>
<evidence type="ECO:0000313" key="2">
    <source>
        <dbReference type="EMBL" id="EYC12474.1"/>
    </source>
</evidence>
<evidence type="ECO:0000256" key="1">
    <source>
        <dbReference type="SAM" id="MobiDB-lite"/>
    </source>
</evidence>
<keyword evidence="3" id="KW-1185">Reference proteome</keyword>
<accession>A0A016UAY8</accession>
<dbReference type="OrthoDB" id="5877246at2759"/>
<dbReference type="AlphaFoldDB" id="A0A016UAY8"/>
<evidence type="ECO:0008006" key="4">
    <source>
        <dbReference type="Google" id="ProtNLM"/>
    </source>
</evidence>